<reference evidence="3" key="1">
    <citation type="submission" date="2020-08" db="EMBL/GenBank/DDBJ databases">
        <title>Lacibacter sp. S13-6-6 genome sequencing.</title>
        <authorList>
            <person name="Jin L."/>
        </authorList>
    </citation>
    <scope>NUCLEOTIDE SEQUENCE [LARGE SCALE GENOMIC DNA]</scope>
    <source>
        <strain evidence="3">S13-6-6</strain>
    </source>
</reference>
<dbReference type="InterPro" id="IPR012334">
    <property type="entry name" value="Pectin_lyas_fold"/>
</dbReference>
<gene>
    <name evidence="2" type="ORF">H4075_07325</name>
</gene>
<accession>A0A7G5XKI6</accession>
<evidence type="ECO:0000313" key="3">
    <source>
        <dbReference type="Proteomes" id="UP000515344"/>
    </source>
</evidence>
<dbReference type="InterPro" id="IPR006626">
    <property type="entry name" value="PbH1"/>
</dbReference>
<organism evidence="2 3">
    <name type="scientific">Lacibacter sediminis</name>
    <dbReference type="NCBI Taxonomy" id="2760713"/>
    <lineage>
        <taxon>Bacteria</taxon>
        <taxon>Pseudomonadati</taxon>
        <taxon>Bacteroidota</taxon>
        <taxon>Chitinophagia</taxon>
        <taxon>Chitinophagales</taxon>
        <taxon>Chitinophagaceae</taxon>
        <taxon>Lacibacter</taxon>
    </lineage>
</organism>
<dbReference type="InterPro" id="IPR011050">
    <property type="entry name" value="Pectin_lyase_fold/virulence"/>
</dbReference>
<dbReference type="RefSeq" id="WP_182805525.1">
    <property type="nucleotide sequence ID" value="NZ_CP060007.1"/>
</dbReference>
<evidence type="ECO:0000313" key="2">
    <source>
        <dbReference type="EMBL" id="QNA45989.1"/>
    </source>
</evidence>
<dbReference type="Gene3D" id="2.160.20.10">
    <property type="entry name" value="Single-stranded right-handed beta-helix, Pectin lyase-like"/>
    <property type="match status" value="1"/>
</dbReference>
<dbReference type="Pfam" id="PF13229">
    <property type="entry name" value="Beta_helix"/>
    <property type="match status" value="1"/>
</dbReference>
<protein>
    <submittedName>
        <fullName evidence="2">Right-handed parallel beta-helix repeat-containing protein</fullName>
    </submittedName>
</protein>
<proteinExistence type="predicted"/>
<evidence type="ECO:0000259" key="1">
    <source>
        <dbReference type="Pfam" id="PF13229"/>
    </source>
</evidence>
<feature type="domain" description="Right handed beta helix" evidence="1">
    <location>
        <begin position="200"/>
        <end position="354"/>
    </location>
</feature>
<dbReference type="EMBL" id="CP060007">
    <property type="protein sequence ID" value="QNA45989.1"/>
    <property type="molecule type" value="Genomic_DNA"/>
</dbReference>
<dbReference type="Proteomes" id="UP000515344">
    <property type="component" value="Chromosome"/>
</dbReference>
<dbReference type="SMART" id="SM00710">
    <property type="entry name" value="PbH1"/>
    <property type="match status" value="6"/>
</dbReference>
<dbReference type="KEGG" id="lacs:H4075_07325"/>
<name>A0A7G5XKI6_9BACT</name>
<sequence>MKIKKIFLLIVLVCLGFSLKATNYYINSAIGNDANKGTSSTNSWKTVSPVKLIQLTPGDSILFATGQKFTGMLVLINVKGSAQHSVVVSSYPFKGNKAKPVLDAGEELNALLIQNSSFIQVSGIEFTGIMSYQKNATANKTEMRCGILVEVTRDELFENIKLNDVVVHDVYYNPKGFIRSAAEIKTANGTQSYGWGIRVINNTKAGRLTNMKVLKSEVFNVSHTGIKATGSVNSIQKLEIADCKVHQTGGPGMQFSGVTDGHIHHNKIDHSGSTADSRNWGRGSGLWTWSCSNIVIEHNRFENANGPGDSAGVHIDYNCSDIVIQYNVSANNAGGFCEILGNNYNCAYRYNISINDGFRIKGTNGAFQEGKIFWLSGYQGDQKKNAGPYNSYFYNNTIYVAANITPKVAVSSSADGVLIANNIFYFETAAQTVAGDQKKKEVDVDGVPNVLFVSNLFLRADNWPTDIPLQDSMPIIGDPLFKNKGGVSIKDYLPANKDLIVNKGITVQPIPKDTIGLRIGLNVTHDILGNKIKGKPDMGAIESSEQ</sequence>
<dbReference type="InterPro" id="IPR039448">
    <property type="entry name" value="Beta_helix"/>
</dbReference>
<dbReference type="SUPFAM" id="SSF51126">
    <property type="entry name" value="Pectin lyase-like"/>
    <property type="match status" value="1"/>
</dbReference>
<dbReference type="AlphaFoldDB" id="A0A7G5XKI6"/>
<keyword evidence="3" id="KW-1185">Reference proteome</keyword>